<dbReference type="Proteomes" id="UP000324748">
    <property type="component" value="Unassembled WGS sequence"/>
</dbReference>
<keyword evidence="2" id="KW-1185">Reference proteome</keyword>
<dbReference type="AlphaFoldDB" id="A0A5B0QB16"/>
<dbReference type="OrthoDB" id="10281139at2759"/>
<organism evidence="1 2">
    <name type="scientific">Puccinia graminis f. sp. tritici</name>
    <dbReference type="NCBI Taxonomy" id="56615"/>
    <lineage>
        <taxon>Eukaryota</taxon>
        <taxon>Fungi</taxon>
        <taxon>Dikarya</taxon>
        <taxon>Basidiomycota</taxon>
        <taxon>Pucciniomycotina</taxon>
        <taxon>Pucciniomycetes</taxon>
        <taxon>Pucciniales</taxon>
        <taxon>Pucciniaceae</taxon>
        <taxon>Puccinia</taxon>
    </lineage>
</organism>
<reference evidence="1 2" key="1">
    <citation type="submission" date="2019-05" db="EMBL/GenBank/DDBJ databases">
        <title>Emergence of the Ug99 lineage of the wheat stem rust pathogen through somatic hybridization.</title>
        <authorList>
            <person name="Li F."/>
            <person name="Upadhyaya N.M."/>
            <person name="Sperschneider J."/>
            <person name="Matny O."/>
            <person name="Nguyen-Phuc H."/>
            <person name="Mago R."/>
            <person name="Raley C."/>
            <person name="Miller M.E."/>
            <person name="Silverstein K.A.T."/>
            <person name="Henningsen E."/>
            <person name="Hirsch C.D."/>
            <person name="Visser B."/>
            <person name="Pretorius Z.A."/>
            <person name="Steffenson B.J."/>
            <person name="Schwessinger B."/>
            <person name="Dodds P.N."/>
            <person name="Figueroa M."/>
        </authorList>
    </citation>
    <scope>NUCLEOTIDE SEQUENCE [LARGE SCALE GENOMIC DNA]</scope>
    <source>
        <strain evidence="1">21-0</strain>
    </source>
</reference>
<evidence type="ECO:0000313" key="2">
    <source>
        <dbReference type="Proteomes" id="UP000324748"/>
    </source>
</evidence>
<evidence type="ECO:0000313" key="1">
    <source>
        <dbReference type="EMBL" id="KAA1110486.1"/>
    </source>
</evidence>
<accession>A0A5B0QB16</accession>
<proteinExistence type="predicted"/>
<dbReference type="EMBL" id="VSWC01000027">
    <property type="protein sequence ID" value="KAA1110486.1"/>
    <property type="molecule type" value="Genomic_DNA"/>
</dbReference>
<comment type="caution">
    <text evidence="1">The sequence shown here is derived from an EMBL/GenBank/DDBJ whole genome shotgun (WGS) entry which is preliminary data.</text>
</comment>
<gene>
    <name evidence="1" type="ORF">PGT21_023076</name>
</gene>
<protein>
    <submittedName>
        <fullName evidence="1">Uncharacterized protein</fullName>
    </submittedName>
</protein>
<name>A0A5B0QB16_PUCGR</name>
<sequence length="116" mass="12813">MSFRLWDVHLSAKTNQTTRHKLYVGPGVSGLSLRPDWSAGALAGQCNCGLIDSKKWSNTAEPFVFLIALGPGYQQFWGRCLRLGAYPLPCKLQPNGRKCSPTQITQHSHVPVWSSS</sequence>